<evidence type="ECO:0000313" key="1">
    <source>
        <dbReference type="EMBL" id="TDO21659.1"/>
    </source>
</evidence>
<protein>
    <submittedName>
        <fullName evidence="1">Uncharacterized protein</fullName>
    </submittedName>
</protein>
<dbReference type="AlphaFoldDB" id="A0A4R6II79"/>
<organism evidence="1 2">
    <name type="scientific">Pedobacter duraquae</name>
    <dbReference type="NCBI Taxonomy" id="425511"/>
    <lineage>
        <taxon>Bacteria</taxon>
        <taxon>Pseudomonadati</taxon>
        <taxon>Bacteroidota</taxon>
        <taxon>Sphingobacteriia</taxon>
        <taxon>Sphingobacteriales</taxon>
        <taxon>Sphingobacteriaceae</taxon>
        <taxon>Pedobacter</taxon>
    </lineage>
</organism>
<accession>A0A4R6II79</accession>
<dbReference type="Proteomes" id="UP000295499">
    <property type="component" value="Unassembled WGS sequence"/>
</dbReference>
<dbReference type="EMBL" id="SNWM01000003">
    <property type="protein sequence ID" value="TDO21659.1"/>
    <property type="molecule type" value="Genomic_DNA"/>
</dbReference>
<keyword evidence="2" id="KW-1185">Reference proteome</keyword>
<gene>
    <name evidence="1" type="ORF">CLV32_2765</name>
</gene>
<comment type="caution">
    <text evidence="1">The sequence shown here is derived from an EMBL/GenBank/DDBJ whole genome shotgun (WGS) entry which is preliminary data.</text>
</comment>
<reference evidence="1 2" key="1">
    <citation type="submission" date="2019-03" db="EMBL/GenBank/DDBJ databases">
        <title>Genomic Encyclopedia of Archaeal and Bacterial Type Strains, Phase II (KMG-II): from individual species to whole genera.</title>
        <authorList>
            <person name="Goeker M."/>
        </authorList>
    </citation>
    <scope>NUCLEOTIDE SEQUENCE [LARGE SCALE GENOMIC DNA]</scope>
    <source>
        <strain evidence="1 2">DSM 19034</strain>
    </source>
</reference>
<name>A0A4R6II79_9SPHI</name>
<dbReference type="OrthoDB" id="771249at2"/>
<evidence type="ECO:0000313" key="2">
    <source>
        <dbReference type="Proteomes" id="UP000295499"/>
    </source>
</evidence>
<dbReference type="RefSeq" id="WP_133556330.1">
    <property type="nucleotide sequence ID" value="NZ_SNWM01000003.1"/>
</dbReference>
<sequence>MESLQLKELLEMIDTQVSSPILGGMEAEYEELEAMGYVHINRDEIQHTGTLTPAGLTHLEELRHQH</sequence>
<proteinExistence type="predicted"/>